<organism evidence="6 7">
    <name type="scientific">Haloarcula limicola</name>
    <dbReference type="NCBI Taxonomy" id="1429915"/>
    <lineage>
        <taxon>Archaea</taxon>
        <taxon>Methanobacteriati</taxon>
        <taxon>Methanobacteriota</taxon>
        <taxon>Stenosarchaea group</taxon>
        <taxon>Halobacteria</taxon>
        <taxon>Halobacteriales</taxon>
        <taxon>Haloarculaceae</taxon>
        <taxon>Haloarcula</taxon>
    </lineage>
</organism>
<feature type="binding site" evidence="4">
    <location>
        <position position="64"/>
    </location>
    <ligand>
        <name>Zn(2+)</name>
        <dbReference type="ChEBI" id="CHEBI:29105"/>
    </ligand>
</feature>
<dbReference type="OrthoDB" id="372084at2157"/>
<dbReference type="SUPFAM" id="SSF51556">
    <property type="entry name" value="Metallo-dependent hydrolases"/>
    <property type="match status" value="1"/>
</dbReference>
<dbReference type="PANTHER" id="PTHR43794">
    <property type="entry name" value="AMINOHYDROLASE SSNA-RELATED"/>
    <property type="match status" value="1"/>
</dbReference>
<dbReference type="Gene3D" id="3.20.20.140">
    <property type="entry name" value="Metal-dependent hydrolases"/>
    <property type="match status" value="1"/>
</dbReference>
<dbReference type="HAMAP" id="MF_01281">
    <property type="entry name" value="MTA_SAH_deamin"/>
    <property type="match status" value="1"/>
</dbReference>
<dbReference type="SUPFAM" id="SSF51338">
    <property type="entry name" value="Composite domain of metallo-dependent hydrolases"/>
    <property type="match status" value="2"/>
</dbReference>
<accession>A0A8J7YBP2</accession>
<feature type="binding site" evidence="4">
    <location>
        <position position="184"/>
    </location>
    <ligand>
        <name>substrate</name>
    </ligand>
</feature>
<name>A0A8J7YBP2_9EURY</name>
<dbReference type="EMBL" id="JAHQXF010000002">
    <property type="protein sequence ID" value="MBV0925533.1"/>
    <property type="molecule type" value="Genomic_DNA"/>
</dbReference>
<keyword evidence="3 4" id="KW-0862">Zinc</keyword>
<protein>
    <recommendedName>
        <fullName evidence="4">5-methylthioadenosine/S-adenosylhomocysteine deaminase</fullName>
        <shortName evidence="4">MTA/SAH deaminase</shortName>
        <ecNumber evidence="4">3.5.4.28</ecNumber>
        <ecNumber evidence="4">3.5.4.31</ecNumber>
    </recommendedName>
</protein>
<dbReference type="InterPro" id="IPR050287">
    <property type="entry name" value="MTA/SAH_deaminase"/>
</dbReference>
<dbReference type="Gene3D" id="2.30.40.10">
    <property type="entry name" value="Urease, subunit C, domain 1"/>
    <property type="match status" value="1"/>
</dbReference>
<dbReference type="CDD" id="cd01298">
    <property type="entry name" value="ATZ_TRZ_like"/>
    <property type="match status" value="1"/>
</dbReference>
<feature type="binding site" evidence="4">
    <location>
        <position position="299"/>
    </location>
    <ligand>
        <name>Zn(2+)</name>
        <dbReference type="ChEBI" id="CHEBI:29105"/>
    </ligand>
</feature>
<evidence type="ECO:0000256" key="3">
    <source>
        <dbReference type="ARBA" id="ARBA00022833"/>
    </source>
</evidence>
<dbReference type="Proteomes" id="UP000766550">
    <property type="component" value="Unassembled WGS sequence"/>
</dbReference>
<dbReference type="GO" id="GO:0046872">
    <property type="term" value="F:metal ion binding"/>
    <property type="evidence" value="ECO:0007669"/>
    <property type="project" value="UniProtKB-KW"/>
</dbReference>
<feature type="binding site" evidence="4">
    <location>
        <position position="214"/>
    </location>
    <ligand>
        <name>substrate</name>
    </ligand>
</feature>
<dbReference type="InterPro" id="IPR032466">
    <property type="entry name" value="Metal_Hydrolase"/>
</dbReference>
<dbReference type="GO" id="GO:0050270">
    <property type="term" value="F:S-adenosylhomocysteine deaminase activity"/>
    <property type="evidence" value="ECO:0007669"/>
    <property type="project" value="UniProtKB-UniRule"/>
</dbReference>
<dbReference type="InterPro" id="IPR023512">
    <property type="entry name" value="Deaminase_MtaD/DadD"/>
</dbReference>
<keyword evidence="1 4" id="KW-0479">Metal-binding</keyword>
<dbReference type="InterPro" id="IPR011059">
    <property type="entry name" value="Metal-dep_hydrolase_composite"/>
</dbReference>
<feature type="binding site" evidence="4">
    <location>
        <position position="299"/>
    </location>
    <ligand>
        <name>substrate</name>
    </ligand>
</feature>
<gene>
    <name evidence="4" type="primary">mtaD</name>
    <name evidence="6" type="ORF">KTS45_15105</name>
</gene>
<comment type="similarity">
    <text evidence="4">Belongs to the metallo-dependent hydrolases superfamily. MTA/SAH deaminase family.</text>
</comment>
<evidence type="ECO:0000256" key="1">
    <source>
        <dbReference type="ARBA" id="ARBA00022723"/>
    </source>
</evidence>
<dbReference type="EC" id="3.5.4.31" evidence="4"/>
<dbReference type="AlphaFoldDB" id="A0A8J7YBP2"/>
<keyword evidence="2 4" id="KW-0378">Hydrolase</keyword>
<dbReference type="GO" id="GO:0090614">
    <property type="term" value="F:5'-methylthioadenosine deaminase activity"/>
    <property type="evidence" value="ECO:0007669"/>
    <property type="project" value="UniProtKB-UniRule"/>
</dbReference>
<evidence type="ECO:0000313" key="6">
    <source>
        <dbReference type="EMBL" id="MBV0925533.1"/>
    </source>
</evidence>
<evidence type="ECO:0000259" key="5">
    <source>
        <dbReference type="Pfam" id="PF01979"/>
    </source>
</evidence>
<comment type="catalytic activity">
    <reaction evidence="4">
        <text>S-adenosyl-L-homocysteine + H2O + H(+) = S-inosyl-L-homocysteine + NH4(+)</text>
        <dbReference type="Rhea" id="RHEA:20716"/>
        <dbReference type="ChEBI" id="CHEBI:15377"/>
        <dbReference type="ChEBI" id="CHEBI:15378"/>
        <dbReference type="ChEBI" id="CHEBI:28938"/>
        <dbReference type="ChEBI" id="CHEBI:57856"/>
        <dbReference type="ChEBI" id="CHEBI:57985"/>
        <dbReference type="EC" id="3.5.4.28"/>
    </reaction>
</comment>
<keyword evidence="7" id="KW-1185">Reference proteome</keyword>
<feature type="binding site" evidence="4">
    <location>
        <position position="211"/>
    </location>
    <ligand>
        <name>Zn(2+)</name>
        <dbReference type="ChEBI" id="CHEBI:29105"/>
    </ligand>
</feature>
<comment type="caution">
    <text evidence="4">Lacks conserved residue(s) required for the propagation of feature annotation.</text>
</comment>
<dbReference type="RefSeq" id="WP_162318356.1">
    <property type="nucleotide sequence ID" value="NZ_JAHQXF010000002.1"/>
</dbReference>
<dbReference type="InterPro" id="IPR006680">
    <property type="entry name" value="Amidohydro-rel"/>
</dbReference>
<evidence type="ECO:0000256" key="2">
    <source>
        <dbReference type="ARBA" id="ARBA00022801"/>
    </source>
</evidence>
<feature type="binding site" evidence="4">
    <location>
        <position position="91"/>
    </location>
    <ligand>
        <name>substrate</name>
    </ligand>
</feature>
<dbReference type="FunFam" id="3.20.20.140:FF:000014">
    <property type="entry name" value="5-methylthioadenosine/S-adenosylhomocysteine deaminase"/>
    <property type="match status" value="1"/>
</dbReference>
<dbReference type="Pfam" id="PF01979">
    <property type="entry name" value="Amidohydro_1"/>
    <property type="match status" value="1"/>
</dbReference>
<reference evidence="6 7" key="1">
    <citation type="submission" date="2021-06" db="EMBL/GenBank/DDBJ databases">
        <title>New haloarchaea isolates fom saline soil.</title>
        <authorList>
            <person name="Duran-Viseras A."/>
            <person name="Sanchez-Porro C.S."/>
            <person name="Ventosa A."/>
        </authorList>
    </citation>
    <scope>NUCLEOTIDE SEQUENCE [LARGE SCALE GENOMIC DNA]</scope>
    <source>
        <strain evidence="6 7">JCM 183640</strain>
    </source>
</reference>
<comment type="catalytic activity">
    <reaction evidence="4">
        <text>S-methyl-5'-thioadenosine + H2O + H(+) = S-methyl-5'-thioinosine + NH4(+)</text>
        <dbReference type="Rhea" id="RHEA:25025"/>
        <dbReference type="ChEBI" id="CHEBI:15377"/>
        <dbReference type="ChEBI" id="CHEBI:15378"/>
        <dbReference type="ChEBI" id="CHEBI:17509"/>
        <dbReference type="ChEBI" id="CHEBI:28938"/>
        <dbReference type="ChEBI" id="CHEBI:48595"/>
        <dbReference type="EC" id="3.5.4.31"/>
    </reaction>
</comment>
<proteinExistence type="inferred from homology"/>
<dbReference type="PANTHER" id="PTHR43794:SF11">
    <property type="entry name" value="AMIDOHYDROLASE-RELATED DOMAIN-CONTAINING PROTEIN"/>
    <property type="match status" value="1"/>
</dbReference>
<evidence type="ECO:0000313" key="7">
    <source>
        <dbReference type="Proteomes" id="UP000766550"/>
    </source>
</evidence>
<dbReference type="EC" id="3.5.4.28" evidence="4"/>
<feature type="domain" description="Amidohydrolase-related" evidence="5">
    <location>
        <begin position="53"/>
        <end position="400"/>
    </location>
</feature>
<evidence type="ECO:0000256" key="4">
    <source>
        <dbReference type="HAMAP-Rule" id="MF_01281"/>
    </source>
</evidence>
<comment type="caution">
    <text evidence="6">The sequence shown here is derived from an EMBL/GenBank/DDBJ whole genome shotgun (WGS) entry which is preliminary data.</text>
</comment>
<comment type="function">
    <text evidence="4">Catalyzes the deamination of 5-methylthioadenosine and S-adenosyl-L-homocysteine into 5-methylthioinosine and S-inosyl-L-homocysteine, respectively. Is also able to deaminate adenosine.</text>
</comment>
<comment type="cofactor">
    <cofactor evidence="4">
        <name>Zn(2+)</name>
        <dbReference type="ChEBI" id="CHEBI:29105"/>
    </cofactor>
    <text evidence="4">Binds 1 zinc ion per subunit.</text>
</comment>
<sequence>MTELLVTGGQVLRPDMTVERADVLVDQSSGDIVAVESPGELAGDDELDASDGLVVPGLVNAHTHVAMTLLRGYADDKPLDAWLQEDIWPVEGELTPEDVRVGAELGLVEMVKSGTTALSDMYFHVDEIAAAVEQAGVRAVLGHTAVTVGKDEEGAREDVRQSLETARDLDGAADGRISTTFQPHSLTTVGEEYLREYVPEADAAGLPIHLHANETTDEVEPLVEEHGIRPLEYADDVGLLAEDTFLAHCVHVDETEIDLLAETGTGVAHCPASNMKLASGMAPVQRLLDAGVTVGIGTDGAASNNDLDMFDEMRDAAMVGKLAADDASAVAAETVVEMATENGAELLGIDSGRIEPGANADLAVLSLDAPRLTPAHDLVSHLAYAATGSDVRHTVCDGEVLMRDRDVTVFDEDAVRERAQAHADALVDRASN</sequence>
<feature type="binding site" evidence="4">
    <location>
        <position position="62"/>
    </location>
    <ligand>
        <name>Zn(2+)</name>
        <dbReference type="ChEBI" id="CHEBI:29105"/>
    </ligand>
</feature>